<comment type="subcellular location">
    <subcellularLocation>
        <location evidence="1">Secreted</location>
    </subcellularLocation>
</comment>
<dbReference type="InterPro" id="IPR011049">
    <property type="entry name" value="Serralysin-like_metalloprot_C"/>
</dbReference>
<name>A0A1I3EFZ7_SELRU</name>
<dbReference type="Pfam" id="PF00353">
    <property type="entry name" value="HemolysinCabind"/>
    <property type="match status" value="4"/>
</dbReference>
<organism evidence="3 4">
    <name type="scientific">Selenomonas ruminantium</name>
    <dbReference type="NCBI Taxonomy" id="971"/>
    <lineage>
        <taxon>Bacteria</taxon>
        <taxon>Bacillati</taxon>
        <taxon>Bacillota</taxon>
        <taxon>Negativicutes</taxon>
        <taxon>Selenomonadales</taxon>
        <taxon>Selenomonadaceae</taxon>
        <taxon>Selenomonas</taxon>
    </lineage>
</organism>
<dbReference type="RefSeq" id="WP_177207175.1">
    <property type="nucleotide sequence ID" value="NZ_FOQK01000010.1"/>
</dbReference>
<evidence type="ECO:0000313" key="4">
    <source>
        <dbReference type="Proteomes" id="UP000183639"/>
    </source>
</evidence>
<dbReference type="PRINTS" id="PR00313">
    <property type="entry name" value="CABNDNGRPT"/>
</dbReference>
<dbReference type="Gene3D" id="2.150.10.10">
    <property type="entry name" value="Serralysin-like metalloprotease, C-terminal"/>
    <property type="match status" value="4"/>
</dbReference>
<dbReference type="GO" id="GO:0005576">
    <property type="term" value="C:extracellular region"/>
    <property type="evidence" value="ECO:0007669"/>
    <property type="project" value="UniProtKB-SubCell"/>
</dbReference>
<dbReference type="PANTHER" id="PTHR38340">
    <property type="entry name" value="S-LAYER PROTEIN"/>
    <property type="match status" value="1"/>
</dbReference>
<protein>
    <submittedName>
        <fullName evidence="3">Ca2+-binding protein, RTX toxin-related</fullName>
    </submittedName>
</protein>
<evidence type="ECO:0000256" key="1">
    <source>
        <dbReference type="ARBA" id="ARBA00004613"/>
    </source>
</evidence>
<evidence type="ECO:0000256" key="2">
    <source>
        <dbReference type="ARBA" id="ARBA00022525"/>
    </source>
</evidence>
<proteinExistence type="predicted"/>
<dbReference type="GO" id="GO:0005509">
    <property type="term" value="F:calcium ion binding"/>
    <property type="evidence" value="ECO:0007669"/>
    <property type="project" value="InterPro"/>
</dbReference>
<dbReference type="InterPro" id="IPR050557">
    <property type="entry name" value="RTX_toxin/Mannuronan_C5-epim"/>
</dbReference>
<sequence length="1094" mass="118450">MYMETAQSVIKKFMKSLDDTSQQGIAAVDEAIRAASAGRFYNMRSVWAAFVRDASGLLGTNADKTRIDSFLKTYCDVDLHNNDTGAISGLDAGGSTVAKTAESVIPDIASTNTYWNSLYTVQGVNFHVDNPQSLTSAQVHMCRLIQRWWIDKALAVIRDSYGISLDEAGSKIKDIHIRFTKPASETQARWDGMLACVGDGQRSSELVLSINLDHMQIVDFNKDGSINYNGIMKNVKNPQNQYYEEYFDRTLTHELVHAVMRSTINNHGALPASIKEGLAELVHGIDDARTGNIYHVFQAHTASDWWSKLLEPKTTYDSATDTYHSDTYAAGYIFLRYLAKQLAQAANLPAAKVFDKSGQTVTLGARFTPNTIDLRQEAPFVRNADARAVTHATNVYGDAENNVLYASNKGGTLRGFTGNDTLYGGSGKDTFYYANGDGNDTIRNYGSGVDVVQVASGAVTTQVSGYDLLLKVGTGSIRIVDGTTKNVLLKEGNKAVRTIKGYKKLPTMAAYNANQTAVTLKAAAKNTFDARSYNPSIRTIDGRAANAGVNIYGNAAANTIYAGKKGGLLRGFGGNDTLYGGAGVDTFYYANGDGADVIRNYESNKDIIQIGSGAISGTTVYGNDVTFTVGKGSIKVIGGAGKTFRFKDAKNKVTTRRVDFRALPRGAAYAANYTQVNLSAAFADKSFDARAYRSSIRNIDARGAKKQAVTIYGNANANTIYASAKGGLLRGFGGNDTLYGGAGVDTFYYANGDGADVIRNYESNKDIIQIGSGAISKTTVYGSDVTFTIGKGSIKVIGGAGKIFRFKDAKNKVTTRRVDFLALPKGASYAANYTRVNLASGFSGRVEANAYRPTIQTIDASRTSRAVTLYGNSKANRLVAGQGGSTLRGFGGDDTLVGGNGVDTFYFGKGDGKVTVDNFESAKDWIRLYDSNSYTSNVNTSAKTVTIQAGGKQTLTIRGGYGKWIGLQTANGAKTSLRYYNGDRQVQTYYFKDQRYITCGSWRDVLYMHANSGKYVINNMQKNDILYLQNVANINQIYANVKNSVLTVGIYGSSMETRFTNWKQGQSFQVVYGNESSHRLHTLSTSGSKVSISR</sequence>
<gene>
    <name evidence="3" type="ORF">SAMN04487861_11024</name>
</gene>
<dbReference type="AlphaFoldDB" id="A0A1I3EFZ7"/>
<dbReference type="EMBL" id="FOQK01000010">
    <property type="protein sequence ID" value="SFH97915.1"/>
    <property type="molecule type" value="Genomic_DNA"/>
</dbReference>
<accession>A0A1I3EFZ7</accession>
<dbReference type="SUPFAM" id="SSF51120">
    <property type="entry name" value="beta-Roll"/>
    <property type="match status" value="4"/>
</dbReference>
<reference evidence="3 4" key="1">
    <citation type="submission" date="2016-10" db="EMBL/GenBank/DDBJ databases">
        <authorList>
            <person name="de Groot N.N."/>
        </authorList>
    </citation>
    <scope>NUCLEOTIDE SEQUENCE [LARGE SCALE GENOMIC DNA]</scope>
    <source>
        <strain evidence="3 4">Z108</strain>
    </source>
</reference>
<dbReference type="PANTHER" id="PTHR38340:SF1">
    <property type="entry name" value="S-LAYER PROTEIN"/>
    <property type="match status" value="1"/>
</dbReference>
<keyword evidence="2" id="KW-0964">Secreted</keyword>
<evidence type="ECO:0000313" key="3">
    <source>
        <dbReference type="EMBL" id="SFH97915.1"/>
    </source>
</evidence>
<dbReference type="InterPro" id="IPR001343">
    <property type="entry name" value="Hemolysn_Ca-bd"/>
</dbReference>
<dbReference type="Proteomes" id="UP000183639">
    <property type="component" value="Unassembled WGS sequence"/>
</dbReference>